<accession>A0A6C0E9A3</accession>
<dbReference type="InterPro" id="IPR011009">
    <property type="entry name" value="Kinase-like_dom_sf"/>
</dbReference>
<dbReference type="SUPFAM" id="SSF56112">
    <property type="entry name" value="Protein kinase-like (PK-like)"/>
    <property type="match status" value="1"/>
</dbReference>
<dbReference type="EMBL" id="MN739736">
    <property type="protein sequence ID" value="QHT24005.1"/>
    <property type="molecule type" value="Genomic_DNA"/>
</dbReference>
<organism evidence="1">
    <name type="scientific">viral metagenome</name>
    <dbReference type="NCBI Taxonomy" id="1070528"/>
    <lineage>
        <taxon>unclassified sequences</taxon>
        <taxon>metagenomes</taxon>
        <taxon>organismal metagenomes</taxon>
    </lineage>
</organism>
<name>A0A6C0E9A3_9ZZZZ</name>
<evidence type="ECO:0000313" key="1">
    <source>
        <dbReference type="EMBL" id="QHT24005.1"/>
    </source>
</evidence>
<protein>
    <recommendedName>
        <fullName evidence="2">Protein kinase domain-containing protein</fullName>
    </recommendedName>
</protein>
<proteinExistence type="predicted"/>
<dbReference type="AlphaFoldDB" id="A0A6C0E9A3"/>
<reference evidence="1" key="1">
    <citation type="journal article" date="2020" name="Nature">
        <title>Giant virus diversity and host interactions through global metagenomics.</title>
        <authorList>
            <person name="Schulz F."/>
            <person name="Roux S."/>
            <person name="Paez-Espino D."/>
            <person name="Jungbluth S."/>
            <person name="Walsh D.A."/>
            <person name="Denef V.J."/>
            <person name="McMahon K.D."/>
            <person name="Konstantinidis K.T."/>
            <person name="Eloe-Fadrosh E.A."/>
            <person name="Kyrpides N.C."/>
            <person name="Woyke T."/>
        </authorList>
    </citation>
    <scope>NUCLEOTIDE SEQUENCE</scope>
    <source>
        <strain evidence="1">GVMAG-M-3300023179-132</strain>
    </source>
</reference>
<evidence type="ECO:0008006" key="2">
    <source>
        <dbReference type="Google" id="ProtNLM"/>
    </source>
</evidence>
<sequence>MKSSDYCFTKGAVFNREGTMYRYLDTLALPFLPKFYGYDKEGCILTTQRIHGHCLADYYGDCYEDLPARIKLRIREIVTELYKNGIVYPNVTGYNFIEDVNKKIWIVDFKHSFGVNNYKEGFENEDSDIMDYKEHVLFVKQFCFANNNNWNPYFA</sequence>